<dbReference type="Proteomes" id="UP000240880">
    <property type="component" value="Unassembled WGS sequence"/>
</dbReference>
<organism evidence="1 2">
    <name type="scientific">Candidatus Marsarchaeota G1 archaeon OSP_D</name>
    <dbReference type="NCBI Taxonomy" id="1978155"/>
    <lineage>
        <taxon>Archaea</taxon>
        <taxon>Candidatus Marsarchaeota</taxon>
        <taxon>Candidatus Marsarchaeota group 1</taxon>
    </lineage>
</organism>
<evidence type="ECO:0008006" key="3">
    <source>
        <dbReference type="Google" id="ProtNLM"/>
    </source>
</evidence>
<accession>A0A2R6AE18</accession>
<dbReference type="Gene3D" id="3.30.310.50">
    <property type="entry name" value="Alpha-D-phosphohexomutase, C-terminal domain"/>
    <property type="match status" value="1"/>
</dbReference>
<proteinExistence type="predicted"/>
<dbReference type="NCBIfam" id="NF011470">
    <property type="entry name" value="PRK14887.1"/>
    <property type="match status" value="1"/>
</dbReference>
<protein>
    <recommendedName>
        <fullName evidence="3">KEOPS complex Pcc1-like subunit</fullName>
    </recommendedName>
</protein>
<reference evidence="1 2" key="1">
    <citation type="submission" date="2017-04" db="EMBL/GenBank/DDBJ databases">
        <title>Novel microbial lineages endemic to geothermal iron-oxide mats fill important gaps in the evolutionary history of Archaea.</title>
        <authorList>
            <person name="Jay Z.J."/>
            <person name="Beam J.P."/>
            <person name="Dlakic M."/>
            <person name="Rusch D.B."/>
            <person name="Kozubal M.A."/>
            <person name="Inskeep W.P."/>
        </authorList>
    </citation>
    <scope>NUCLEOTIDE SEQUENCE [LARGE SCALE GENOMIC DNA]</scope>
    <source>
        <strain evidence="1">OSP_D</strain>
    </source>
</reference>
<dbReference type="EMBL" id="NEXC01000001">
    <property type="protein sequence ID" value="PSN84627.1"/>
    <property type="molecule type" value="Genomic_DNA"/>
</dbReference>
<name>A0A2R6AE18_9ARCH</name>
<evidence type="ECO:0000313" key="2">
    <source>
        <dbReference type="Proteomes" id="UP000240880"/>
    </source>
</evidence>
<evidence type="ECO:0000313" key="1">
    <source>
        <dbReference type="EMBL" id="PSN84627.1"/>
    </source>
</evidence>
<comment type="caution">
    <text evidence="1">The sequence shown here is derived from an EMBL/GenBank/DDBJ whole genome shotgun (WGS) entry which is preliminary data.</text>
</comment>
<gene>
    <name evidence="1" type="ORF">B9Q01_00345</name>
</gene>
<sequence>MSTSTLDLISKIEVQIRFAPEKLENLEKIYSSVFPEFVKWPKGNTTVRLHKEKQFVCAYIQAKSLSEIRAALNTIHSWLYIAARILGENV</sequence>
<dbReference type="AlphaFoldDB" id="A0A2R6AE18"/>